<sequence>MESVTASALLGILAKSTTKINALKLELYSDHELRTFHTLKHIIKSQEQLRQFSLIGKQYLTEFRSIISSLESQNKSLHEVIIEGCTCNTEFKVLMNCKNLKILRIHDCDVEFSTQFLELIGNLPKLQFLTLWDINEILEDKPKIQIMLFAKLLPLTLQYLDLRRSCLSSYIDILFSNCYAPLKYLLIDHIDDEKGTKALIKFCIRRKTLNYVGVVKWLSLDDNIKKDMEEYVTLIPCERIVINC</sequence>
<protein>
    <submittedName>
        <fullName evidence="1">Uncharacterized protein</fullName>
    </submittedName>
</protein>
<dbReference type="InterPro" id="IPR032675">
    <property type="entry name" value="LRR_dom_sf"/>
</dbReference>
<dbReference type="Proteomes" id="UP000439903">
    <property type="component" value="Unassembled WGS sequence"/>
</dbReference>
<reference evidence="1 2" key="1">
    <citation type="journal article" date="2019" name="Environ. Microbiol.">
        <title>At the nexus of three kingdoms: the genome of the mycorrhizal fungus Gigaspora margarita provides insights into plant, endobacterial and fungal interactions.</title>
        <authorList>
            <person name="Venice F."/>
            <person name="Ghignone S."/>
            <person name="Salvioli di Fossalunga A."/>
            <person name="Amselem J."/>
            <person name="Novero M."/>
            <person name="Xianan X."/>
            <person name="Sedzielewska Toro K."/>
            <person name="Morin E."/>
            <person name="Lipzen A."/>
            <person name="Grigoriev I.V."/>
            <person name="Henrissat B."/>
            <person name="Martin F.M."/>
            <person name="Bonfante P."/>
        </authorList>
    </citation>
    <scope>NUCLEOTIDE SEQUENCE [LARGE SCALE GENOMIC DNA]</scope>
    <source>
        <strain evidence="1 2">BEG34</strain>
    </source>
</reference>
<dbReference type="Gene3D" id="3.80.10.10">
    <property type="entry name" value="Ribonuclease Inhibitor"/>
    <property type="match status" value="1"/>
</dbReference>
<organism evidence="1 2">
    <name type="scientific">Gigaspora margarita</name>
    <dbReference type="NCBI Taxonomy" id="4874"/>
    <lineage>
        <taxon>Eukaryota</taxon>
        <taxon>Fungi</taxon>
        <taxon>Fungi incertae sedis</taxon>
        <taxon>Mucoromycota</taxon>
        <taxon>Glomeromycotina</taxon>
        <taxon>Glomeromycetes</taxon>
        <taxon>Diversisporales</taxon>
        <taxon>Gigasporaceae</taxon>
        <taxon>Gigaspora</taxon>
    </lineage>
</organism>
<accession>A0A8H4B473</accession>
<gene>
    <name evidence="1" type="ORF">F8M41_012286</name>
</gene>
<evidence type="ECO:0000313" key="2">
    <source>
        <dbReference type="Proteomes" id="UP000439903"/>
    </source>
</evidence>
<dbReference type="SUPFAM" id="SSF52047">
    <property type="entry name" value="RNI-like"/>
    <property type="match status" value="1"/>
</dbReference>
<comment type="caution">
    <text evidence="1">The sequence shown here is derived from an EMBL/GenBank/DDBJ whole genome shotgun (WGS) entry which is preliminary data.</text>
</comment>
<dbReference type="AlphaFoldDB" id="A0A8H4B473"/>
<proteinExistence type="predicted"/>
<keyword evidence="2" id="KW-1185">Reference proteome</keyword>
<name>A0A8H4B473_GIGMA</name>
<evidence type="ECO:0000313" key="1">
    <source>
        <dbReference type="EMBL" id="KAF0557831.1"/>
    </source>
</evidence>
<dbReference type="EMBL" id="WTPW01000026">
    <property type="protein sequence ID" value="KAF0557831.1"/>
    <property type="molecule type" value="Genomic_DNA"/>
</dbReference>